<dbReference type="EMBL" id="CP003923">
    <property type="protein sequence ID" value="AIC95453.1"/>
    <property type="molecule type" value="Genomic_DNA"/>
</dbReference>
<name>A0A060M4I1_9BACI</name>
<proteinExistence type="predicted"/>
<dbReference type="HOGENOM" id="CLU_2566727_0_0_9"/>
<evidence type="ECO:0000313" key="1">
    <source>
        <dbReference type="EMBL" id="AIC95453.1"/>
    </source>
</evidence>
<dbReference type="RefSeq" id="WP_038482308.1">
    <property type="nucleotide sequence ID" value="NZ_CP003923.1"/>
</dbReference>
<dbReference type="AlphaFoldDB" id="A0A060M4I1"/>
<dbReference type="STRING" id="1246626.BleG1_2889"/>
<protein>
    <submittedName>
        <fullName evidence="1">Uncharacterized protein</fullName>
    </submittedName>
</protein>
<reference evidence="1 2" key="1">
    <citation type="journal article" date="2014" name="Gene">
        <title>A comparative genomic analysis of the alkalitolerant soil bacterium Bacillus lehensis G1.</title>
        <authorList>
            <person name="Noor Y.M."/>
            <person name="Samsulrizal N.H."/>
            <person name="Jema'on N.A."/>
            <person name="Low K.O."/>
            <person name="Ramli A.N."/>
            <person name="Alias N.I."/>
            <person name="Damis S.I."/>
            <person name="Fuzi S.F."/>
            <person name="Isa M.N."/>
            <person name="Murad A.M."/>
            <person name="Raih M.F."/>
            <person name="Bakar F.D."/>
            <person name="Najimudin N."/>
            <person name="Mahadi N.M."/>
            <person name="Illias R.M."/>
        </authorList>
    </citation>
    <scope>NUCLEOTIDE SEQUENCE [LARGE SCALE GENOMIC DNA]</scope>
    <source>
        <strain evidence="1 2">G1</strain>
    </source>
</reference>
<dbReference type="Proteomes" id="UP000027142">
    <property type="component" value="Chromosome"/>
</dbReference>
<keyword evidence="2" id="KW-1185">Reference proteome</keyword>
<dbReference type="PATRIC" id="fig|1246626.3.peg.2876"/>
<dbReference type="OrthoDB" id="2940142at2"/>
<evidence type="ECO:0000313" key="2">
    <source>
        <dbReference type="Proteomes" id="UP000027142"/>
    </source>
</evidence>
<accession>A0A060M4I1</accession>
<gene>
    <name evidence="1" type="ORF">BleG1_2889</name>
</gene>
<sequence length="81" mass="9120">MTQLDYDLTMVELICYPHVKLESKLGIDNAIANGDRDQRFDLFNLKCNPDATKEESKSLLAIVFDEIQKAKGELNATETVS</sequence>
<organism evidence="1 2">
    <name type="scientific">Shouchella lehensis G1</name>
    <dbReference type="NCBI Taxonomy" id="1246626"/>
    <lineage>
        <taxon>Bacteria</taxon>
        <taxon>Bacillati</taxon>
        <taxon>Bacillota</taxon>
        <taxon>Bacilli</taxon>
        <taxon>Bacillales</taxon>
        <taxon>Bacillaceae</taxon>
        <taxon>Shouchella</taxon>
    </lineage>
</organism>
<dbReference type="KEGG" id="ble:BleG1_2889"/>